<proteinExistence type="predicted"/>
<protein>
    <submittedName>
        <fullName evidence="1">Uncharacterized protein</fullName>
    </submittedName>
</protein>
<dbReference type="AlphaFoldDB" id="A0A3P6T1J7"/>
<keyword evidence="2" id="KW-1185">Reference proteome</keyword>
<reference evidence="1 2" key="1">
    <citation type="submission" date="2018-11" db="EMBL/GenBank/DDBJ databases">
        <authorList>
            <consortium name="Pathogen Informatics"/>
        </authorList>
    </citation>
    <scope>NUCLEOTIDE SEQUENCE [LARGE SCALE GENOMIC DNA]</scope>
</reference>
<sequence length="83" mass="9718">MRKPLDELKEVLDCRDARFTENTQRIETNERIARSFSARIFGYDFSRCRVESHEHDRTTKVTVIKLLDLFHQLLADGHASVPS</sequence>
<accession>A0A3P6T1J7</accession>
<evidence type="ECO:0000313" key="2">
    <source>
        <dbReference type="Proteomes" id="UP000271098"/>
    </source>
</evidence>
<gene>
    <name evidence="1" type="ORF">GPUH_LOCUS7806</name>
</gene>
<dbReference type="EMBL" id="UYRT01021118">
    <property type="protein sequence ID" value="VDK59738.1"/>
    <property type="molecule type" value="Genomic_DNA"/>
</dbReference>
<name>A0A3P6T1J7_9BILA</name>
<evidence type="ECO:0000313" key="1">
    <source>
        <dbReference type="EMBL" id="VDK59738.1"/>
    </source>
</evidence>
<dbReference type="Proteomes" id="UP000271098">
    <property type="component" value="Unassembled WGS sequence"/>
</dbReference>
<organism evidence="1 2">
    <name type="scientific">Gongylonema pulchrum</name>
    <dbReference type="NCBI Taxonomy" id="637853"/>
    <lineage>
        <taxon>Eukaryota</taxon>
        <taxon>Metazoa</taxon>
        <taxon>Ecdysozoa</taxon>
        <taxon>Nematoda</taxon>
        <taxon>Chromadorea</taxon>
        <taxon>Rhabditida</taxon>
        <taxon>Spirurina</taxon>
        <taxon>Spiruromorpha</taxon>
        <taxon>Spiruroidea</taxon>
        <taxon>Gongylonematidae</taxon>
        <taxon>Gongylonema</taxon>
    </lineage>
</organism>